<dbReference type="EMBL" id="BMAW01050743">
    <property type="protein sequence ID" value="GFS76777.1"/>
    <property type="molecule type" value="Genomic_DNA"/>
</dbReference>
<evidence type="ECO:0000256" key="4">
    <source>
        <dbReference type="SAM" id="SignalP"/>
    </source>
</evidence>
<proteinExistence type="predicted"/>
<dbReference type="PANTHER" id="PTHR24252">
    <property type="entry name" value="ACROSIN-RELATED"/>
    <property type="match status" value="1"/>
</dbReference>
<dbReference type="InterPro" id="IPR002172">
    <property type="entry name" value="LDrepeatLR_classA_rpt"/>
</dbReference>
<dbReference type="Pfam" id="PF00089">
    <property type="entry name" value="Trypsin"/>
    <property type="match status" value="1"/>
</dbReference>
<feature type="domain" description="CUB" evidence="5">
    <location>
        <begin position="29"/>
        <end position="151"/>
    </location>
</feature>
<feature type="domain" description="Peptidase S1" evidence="6">
    <location>
        <begin position="216"/>
        <end position="314"/>
    </location>
</feature>
<dbReference type="Gene3D" id="2.40.10.10">
    <property type="entry name" value="Trypsin-like serine proteases"/>
    <property type="match status" value="1"/>
</dbReference>
<dbReference type="GO" id="GO:0004252">
    <property type="term" value="F:serine-type endopeptidase activity"/>
    <property type="evidence" value="ECO:0007669"/>
    <property type="project" value="InterPro"/>
</dbReference>
<evidence type="ECO:0000259" key="5">
    <source>
        <dbReference type="PROSITE" id="PS01180"/>
    </source>
</evidence>
<dbReference type="Pfam" id="PF00057">
    <property type="entry name" value="Ldl_recept_a"/>
    <property type="match status" value="1"/>
</dbReference>
<dbReference type="InterPro" id="IPR036055">
    <property type="entry name" value="LDL_receptor-like_sf"/>
</dbReference>
<comment type="caution">
    <text evidence="7">The sequence shown here is derived from an EMBL/GenBank/DDBJ whole genome shotgun (WGS) entry which is preliminary data.</text>
</comment>
<dbReference type="GO" id="GO:0006508">
    <property type="term" value="P:proteolysis"/>
    <property type="evidence" value="ECO:0007669"/>
    <property type="project" value="InterPro"/>
</dbReference>
<dbReference type="SMART" id="SM00042">
    <property type="entry name" value="CUB"/>
    <property type="match status" value="1"/>
</dbReference>
<evidence type="ECO:0000256" key="2">
    <source>
        <dbReference type="PROSITE-ProRule" id="PRU00059"/>
    </source>
</evidence>
<dbReference type="SMART" id="SM00192">
    <property type="entry name" value="LDLa"/>
    <property type="match status" value="1"/>
</dbReference>
<feature type="signal peptide" evidence="4">
    <location>
        <begin position="1"/>
        <end position="25"/>
    </location>
</feature>
<dbReference type="InterPro" id="IPR043504">
    <property type="entry name" value="Peptidase_S1_PA_chymotrypsin"/>
</dbReference>
<name>A0A8X6MTA5_NEPPI</name>
<dbReference type="SUPFAM" id="SSF50494">
    <property type="entry name" value="Trypsin-like serine proteases"/>
    <property type="match status" value="1"/>
</dbReference>
<dbReference type="PROSITE" id="PS01209">
    <property type="entry name" value="LDLRA_1"/>
    <property type="match status" value="1"/>
</dbReference>
<evidence type="ECO:0000313" key="8">
    <source>
        <dbReference type="Proteomes" id="UP000887013"/>
    </source>
</evidence>
<dbReference type="InterPro" id="IPR018114">
    <property type="entry name" value="TRYPSIN_HIS"/>
</dbReference>
<dbReference type="PROSITE" id="PS50068">
    <property type="entry name" value="LDLRA_2"/>
    <property type="match status" value="1"/>
</dbReference>
<dbReference type="PROSITE" id="PS00134">
    <property type="entry name" value="TRYPSIN_HIS"/>
    <property type="match status" value="1"/>
</dbReference>
<dbReference type="Gene3D" id="2.60.120.290">
    <property type="entry name" value="Spermadhesin, CUB domain"/>
    <property type="match status" value="1"/>
</dbReference>
<reference evidence="7" key="1">
    <citation type="submission" date="2020-08" db="EMBL/GenBank/DDBJ databases">
        <title>Multicomponent nature underlies the extraordinary mechanical properties of spider dragline silk.</title>
        <authorList>
            <person name="Kono N."/>
            <person name="Nakamura H."/>
            <person name="Mori M."/>
            <person name="Yoshida Y."/>
            <person name="Ohtoshi R."/>
            <person name="Malay A.D."/>
            <person name="Moran D.A.P."/>
            <person name="Tomita M."/>
            <person name="Numata K."/>
            <person name="Arakawa K."/>
        </authorList>
    </citation>
    <scope>NUCLEOTIDE SEQUENCE</scope>
</reference>
<accession>A0A8X6MTA5</accession>
<dbReference type="Gene3D" id="4.10.400.10">
    <property type="entry name" value="Low-density Lipoprotein Receptor"/>
    <property type="match status" value="1"/>
</dbReference>
<protein>
    <submittedName>
        <fullName evidence="7">Ovochymase-1</fullName>
    </submittedName>
</protein>
<dbReference type="InterPro" id="IPR000859">
    <property type="entry name" value="CUB_dom"/>
</dbReference>
<evidence type="ECO:0000259" key="6">
    <source>
        <dbReference type="PROSITE" id="PS50240"/>
    </source>
</evidence>
<dbReference type="Pfam" id="PF00431">
    <property type="entry name" value="CUB"/>
    <property type="match status" value="1"/>
</dbReference>
<feature type="chain" id="PRO_5036485320" evidence="4">
    <location>
        <begin position="26"/>
        <end position="350"/>
    </location>
</feature>
<dbReference type="OrthoDB" id="10059102at2759"/>
<dbReference type="Proteomes" id="UP000887013">
    <property type="component" value="Unassembled WGS sequence"/>
</dbReference>
<dbReference type="InterPro" id="IPR035914">
    <property type="entry name" value="Sperma_CUB_dom_sf"/>
</dbReference>
<sequence length="350" mass="39005">MKLTKPIFATLVILKLSFVVSLTSSENTCLPNENIDIKKGEAINISSPGFEEFHYPSNSLCSWTINSVFESNRRLQVEFLVVSIWPTYNCLFDGVVLFDGNSTAAPMLGKFCAGTPRSNLITTGPQLHVVFYSSDQLNYPFRGFQIQITEIESEQKCSEDEIVCHNKNCIQKILVCNGQDDCGDGTDEESCGYPVRHSVPCGLAPISPDLGNNDRIVGGRAAIPGSWPWQCSLRKKGNSLFGHLCGAALINDQWALTAAHCFRGRNNASLWTVHLGKFIKEKKESTEQVRYIKEIIIHPKYVSRSKIPYLNADIIKKSPELEITSSLKNRVHSGIYLRLSCDSPNSILRI</sequence>
<dbReference type="AlphaFoldDB" id="A0A8X6MTA5"/>
<gene>
    <name evidence="7" type="primary">OVCH1</name>
    <name evidence="7" type="ORF">NPIL_110101</name>
</gene>
<comment type="caution">
    <text evidence="2">Lacks conserved residue(s) required for the propagation of feature annotation.</text>
</comment>
<dbReference type="FunFam" id="2.40.10.10:FF:000068">
    <property type="entry name" value="transmembrane protease serine 2"/>
    <property type="match status" value="1"/>
</dbReference>
<dbReference type="PROSITE" id="PS01180">
    <property type="entry name" value="CUB"/>
    <property type="match status" value="1"/>
</dbReference>
<feature type="disulfide bond" evidence="3">
    <location>
        <begin position="164"/>
        <end position="182"/>
    </location>
</feature>
<feature type="disulfide bond" evidence="3">
    <location>
        <begin position="157"/>
        <end position="169"/>
    </location>
</feature>
<dbReference type="CDD" id="cd00112">
    <property type="entry name" value="LDLa"/>
    <property type="match status" value="1"/>
</dbReference>
<feature type="disulfide bond" evidence="3">
    <location>
        <begin position="176"/>
        <end position="191"/>
    </location>
</feature>
<dbReference type="SUPFAM" id="SSF49854">
    <property type="entry name" value="Spermadhesin, CUB domain"/>
    <property type="match status" value="1"/>
</dbReference>
<dbReference type="SMART" id="SM00020">
    <property type="entry name" value="Tryp_SPc"/>
    <property type="match status" value="1"/>
</dbReference>
<dbReference type="InterPro" id="IPR001254">
    <property type="entry name" value="Trypsin_dom"/>
</dbReference>
<evidence type="ECO:0000313" key="7">
    <source>
        <dbReference type="EMBL" id="GFS76777.1"/>
    </source>
</evidence>
<dbReference type="PROSITE" id="PS50240">
    <property type="entry name" value="TRYPSIN_DOM"/>
    <property type="match status" value="1"/>
</dbReference>
<dbReference type="SUPFAM" id="SSF57424">
    <property type="entry name" value="LDL receptor-like module"/>
    <property type="match status" value="1"/>
</dbReference>
<evidence type="ECO:0000256" key="1">
    <source>
        <dbReference type="ARBA" id="ARBA00023157"/>
    </source>
</evidence>
<evidence type="ECO:0000256" key="3">
    <source>
        <dbReference type="PROSITE-ProRule" id="PRU00124"/>
    </source>
</evidence>
<dbReference type="InterPro" id="IPR023415">
    <property type="entry name" value="LDLR_class-A_CS"/>
</dbReference>
<keyword evidence="8" id="KW-1185">Reference proteome</keyword>
<dbReference type="PANTHER" id="PTHR24252:SF7">
    <property type="entry name" value="HYALIN"/>
    <property type="match status" value="1"/>
</dbReference>
<dbReference type="CDD" id="cd00041">
    <property type="entry name" value="CUB"/>
    <property type="match status" value="1"/>
</dbReference>
<keyword evidence="4" id="KW-0732">Signal</keyword>
<organism evidence="7 8">
    <name type="scientific">Nephila pilipes</name>
    <name type="common">Giant wood spider</name>
    <name type="synonym">Nephila maculata</name>
    <dbReference type="NCBI Taxonomy" id="299642"/>
    <lineage>
        <taxon>Eukaryota</taxon>
        <taxon>Metazoa</taxon>
        <taxon>Ecdysozoa</taxon>
        <taxon>Arthropoda</taxon>
        <taxon>Chelicerata</taxon>
        <taxon>Arachnida</taxon>
        <taxon>Araneae</taxon>
        <taxon>Araneomorphae</taxon>
        <taxon>Entelegynae</taxon>
        <taxon>Araneoidea</taxon>
        <taxon>Nephilidae</taxon>
        <taxon>Nephila</taxon>
    </lineage>
</organism>
<keyword evidence="1 3" id="KW-1015">Disulfide bond</keyword>
<dbReference type="InterPro" id="IPR009003">
    <property type="entry name" value="Peptidase_S1_PA"/>
</dbReference>